<dbReference type="InterPro" id="IPR015424">
    <property type="entry name" value="PyrdxlP-dep_Trfase"/>
</dbReference>
<accession>A0A1I0RP27</accession>
<dbReference type="SUPFAM" id="SSF53383">
    <property type="entry name" value="PLP-dependent transferases"/>
    <property type="match status" value="1"/>
</dbReference>
<evidence type="ECO:0000313" key="6">
    <source>
        <dbReference type="EMBL" id="SEW42991.1"/>
    </source>
</evidence>
<feature type="domain" description="Aminotransferase class I/classII large" evidence="5">
    <location>
        <begin position="29"/>
        <end position="366"/>
    </location>
</feature>
<evidence type="ECO:0000256" key="4">
    <source>
        <dbReference type="ARBA" id="ARBA00022898"/>
    </source>
</evidence>
<organism evidence="6 7">
    <name type="scientific">Roseivirga pacifica</name>
    <dbReference type="NCBI Taxonomy" id="1267423"/>
    <lineage>
        <taxon>Bacteria</taxon>
        <taxon>Pseudomonadati</taxon>
        <taxon>Bacteroidota</taxon>
        <taxon>Cytophagia</taxon>
        <taxon>Cytophagales</taxon>
        <taxon>Roseivirgaceae</taxon>
        <taxon>Roseivirga</taxon>
    </lineage>
</organism>
<proteinExistence type="inferred from homology"/>
<comment type="cofactor">
    <cofactor evidence="1">
        <name>pyridoxal 5'-phosphate</name>
        <dbReference type="ChEBI" id="CHEBI:597326"/>
    </cofactor>
</comment>
<dbReference type="OrthoDB" id="9807157at2"/>
<dbReference type="InterPro" id="IPR050087">
    <property type="entry name" value="AON_synthase_class-II"/>
</dbReference>
<protein>
    <submittedName>
        <fullName evidence="6">8-amino-7-oxononanoate synthase</fullName>
    </submittedName>
</protein>
<dbReference type="GO" id="GO:0030170">
    <property type="term" value="F:pyridoxal phosphate binding"/>
    <property type="evidence" value="ECO:0007669"/>
    <property type="project" value="InterPro"/>
</dbReference>
<dbReference type="RefSeq" id="WP_090261025.1">
    <property type="nucleotide sequence ID" value="NZ_FOIR01000005.1"/>
</dbReference>
<dbReference type="EMBL" id="FOIR01000005">
    <property type="protein sequence ID" value="SEW42991.1"/>
    <property type="molecule type" value="Genomic_DNA"/>
</dbReference>
<dbReference type="GO" id="GO:0009102">
    <property type="term" value="P:biotin biosynthetic process"/>
    <property type="evidence" value="ECO:0007669"/>
    <property type="project" value="TreeGrafter"/>
</dbReference>
<dbReference type="Pfam" id="PF00155">
    <property type="entry name" value="Aminotran_1_2"/>
    <property type="match status" value="1"/>
</dbReference>
<dbReference type="STRING" id="1267423.SAMN05216290_3913"/>
<dbReference type="InterPro" id="IPR004839">
    <property type="entry name" value="Aminotransferase_I/II_large"/>
</dbReference>
<evidence type="ECO:0000313" key="7">
    <source>
        <dbReference type="Proteomes" id="UP000199437"/>
    </source>
</evidence>
<sequence length="371" mass="40579">MDSTSIKSLLEKRRAANSFRELRHANLNLIDFSSNDYLGLAQSDSLKAQILEHYQQHGGKNGATGSRLLTGNTSSIEDCEAYLAHHFNSAAATLFSSGYMANLAFFSSVPQKGDIVFYDELSHACIKDGLRLSFAKRIPFKHNDLQDLERKLTENKAEGQAYIACESIYSMDGDLAPLAEITTLATTYNALVVVDEAHSTGSWGENGSGLVNELGLRDSVYAVIYTFGKAMGIHGACVTGTKLLKDFFVNFARPFIYTTAPSAFEVSAIISAFEYLKRHPSLPLNLSSKSTLFNQLLPNAASPSAIKSFAIGGNEATKEAANTLQMKGFDVRPILSPTVKEGSERLRICLHAFNLEEEVEQLARALQIFLP</sequence>
<dbReference type="Proteomes" id="UP000199437">
    <property type="component" value="Unassembled WGS sequence"/>
</dbReference>
<dbReference type="InterPro" id="IPR015422">
    <property type="entry name" value="PyrdxlP-dep_Trfase_small"/>
</dbReference>
<dbReference type="AlphaFoldDB" id="A0A1I0RP27"/>
<name>A0A1I0RP27_9BACT</name>
<keyword evidence="3" id="KW-0808">Transferase</keyword>
<dbReference type="GO" id="GO:0016740">
    <property type="term" value="F:transferase activity"/>
    <property type="evidence" value="ECO:0007669"/>
    <property type="project" value="UniProtKB-KW"/>
</dbReference>
<dbReference type="InterPro" id="IPR015421">
    <property type="entry name" value="PyrdxlP-dep_Trfase_major"/>
</dbReference>
<evidence type="ECO:0000256" key="1">
    <source>
        <dbReference type="ARBA" id="ARBA00001933"/>
    </source>
</evidence>
<keyword evidence="4" id="KW-0663">Pyridoxal phosphate</keyword>
<reference evidence="7" key="1">
    <citation type="submission" date="2016-10" db="EMBL/GenBank/DDBJ databases">
        <authorList>
            <person name="Varghese N."/>
            <person name="Submissions S."/>
        </authorList>
    </citation>
    <scope>NUCLEOTIDE SEQUENCE [LARGE SCALE GENOMIC DNA]</scope>
    <source>
        <strain evidence="7">CGMCC 1.12402</strain>
    </source>
</reference>
<gene>
    <name evidence="6" type="ORF">SAMN05216290_3913</name>
</gene>
<dbReference type="Gene3D" id="3.40.640.10">
    <property type="entry name" value="Type I PLP-dependent aspartate aminotransferase-like (Major domain)"/>
    <property type="match status" value="1"/>
</dbReference>
<evidence type="ECO:0000256" key="2">
    <source>
        <dbReference type="ARBA" id="ARBA00010008"/>
    </source>
</evidence>
<comment type="similarity">
    <text evidence="2">Belongs to the class-II pyridoxal-phosphate-dependent aminotransferase family. BioF subfamily.</text>
</comment>
<evidence type="ECO:0000259" key="5">
    <source>
        <dbReference type="Pfam" id="PF00155"/>
    </source>
</evidence>
<keyword evidence="7" id="KW-1185">Reference proteome</keyword>
<dbReference type="PANTHER" id="PTHR13693:SF77">
    <property type="entry name" value="8-AMINO-7-OXONONANOATE SYNTHASE"/>
    <property type="match status" value="1"/>
</dbReference>
<dbReference type="GeneID" id="99988579"/>
<dbReference type="PANTHER" id="PTHR13693">
    <property type="entry name" value="CLASS II AMINOTRANSFERASE/8-AMINO-7-OXONONANOATE SYNTHASE"/>
    <property type="match status" value="1"/>
</dbReference>
<evidence type="ECO:0000256" key="3">
    <source>
        <dbReference type="ARBA" id="ARBA00022679"/>
    </source>
</evidence>
<dbReference type="Gene3D" id="3.90.1150.10">
    <property type="entry name" value="Aspartate Aminotransferase, domain 1"/>
    <property type="match status" value="1"/>
</dbReference>